<dbReference type="PANTHER" id="PTHR23070">
    <property type="entry name" value="BCS1 AAA-TYPE ATPASE"/>
    <property type="match status" value="1"/>
</dbReference>
<keyword evidence="11" id="KW-1185">Reference proteome</keyword>
<dbReference type="InterPro" id="IPR058017">
    <property type="entry name" value="At3g28540-like_C"/>
</dbReference>
<evidence type="ECO:0000256" key="6">
    <source>
        <dbReference type="ARBA" id="ARBA00049360"/>
    </source>
</evidence>
<gene>
    <name evidence="10" type="ORF">BVC80_7921g6</name>
</gene>
<evidence type="ECO:0000256" key="8">
    <source>
        <dbReference type="SAM" id="MobiDB-lite"/>
    </source>
</evidence>
<protein>
    <submittedName>
        <fullName evidence="10">AAA+ ATPase domain</fullName>
    </submittedName>
</protein>
<dbReference type="CDD" id="cd19510">
    <property type="entry name" value="RecA-like_BCS1"/>
    <property type="match status" value="1"/>
</dbReference>
<dbReference type="FunCoup" id="A0A200QCA5">
    <property type="interactions" value="1276"/>
</dbReference>
<dbReference type="OMA" id="MNTHEVY"/>
<dbReference type="InterPro" id="IPR050747">
    <property type="entry name" value="Mitochondrial_chaperone_BCS1"/>
</dbReference>
<evidence type="ECO:0000256" key="7">
    <source>
        <dbReference type="RuleBase" id="RU003651"/>
    </source>
</evidence>
<dbReference type="OrthoDB" id="10251412at2759"/>
<dbReference type="GO" id="GO:0006950">
    <property type="term" value="P:response to stress"/>
    <property type="evidence" value="ECO:0007669"/>
    <property type="project" value="UniProtKB-ARBA"/>
</dbReference>
<dbReference type="SMART" id="SM00382">
    <property type="entry name" value="AAA"/>
    <property type="match status" value="1"/>
</dbReference>
<dbReference type="EMBL" id="MVGT01002385">
    <property type="protein sequence ID" value="OVA08017.1"/>
    <property type="molecule type" value="Genomic_DNA"/>
</dbReference>
<evidence type="ECO:0000256" key="4">
    <source>
        <dbReference type="ARBA" id="ARBA00022840"/>
    </source>
</evidence>
<keyword evidence="5" id="KW-0460">Magnesium</keyword>
<dbReference type="STRING" id="56857.A0A200QCA5"/>
<dbReference type="GO" id="GO:0005524">
    <property type="term" value="F:ATP binding"/>
    <property type="evidence" value="ECO:0007669"/>
    <property type="project" value="UniProtKB-KW"/>
</dbReference>
<dbReference type="Pfam" id="PF00004">
    <property type="entry name" value="AAA"/>
    <property type="match status" value="1"/>
</dbReference>
<feature type="region of interest" description="Disordered" evidence="8">
    <location>
        <begin position="314"/>
        <end position="341"/>
    </location>
</feature>
<dbReference type="InterPro" id="IPR003959">
    <property type="entry name" value="ATPase_AAA_core"/>
</dbReference>
<dbReference type="Pfam" id="PF25568">
    <property type="entry name" value="AAA_lid_At3g28540"/>
    <property type="match status" value="1"/>
</dbReference>
<dbReference type="PROSITE" id="PS00674">
    <property type="entry name" value="AAA"/>
    <property type="match status" value="1"/>
</dbReference>
<evidence type="ECO:0000313" key="11">
    <source>
        <dbReference type="Proteomes" id="UP000195402"/>
    </source>
</evidence>
<dbReference type="InParanoid" id="A0A200QCA5"/>
<dbReference type="FunFam" id="3.40.50.300:FF:001122">
    <property type="entry name" value="AAA-ATPase ASD, mitochondrial"/>
    <property type="match status" value="1"/>
</dbReference>
<feature type="domain" description="AAA+ ATPase" evidence="9">
    <location>
        <begin position="244"/>
        <end position="400"/>
    </location>
</feature>
<proteinExistence type="inferred from homology"/>
<dbReference type="InterPro" id="IPR003593">
    <property type="entry name" value="AAA+_ATPase"/>
</dbReference>
<evidence type="ECO:0000256" key="5">
    <source>
        <dbReference type="ARBA" id="ARBA00022842"/>
    </source>
</evidence>
<dbReference type="InterPro" id="IPR027417">
    <property type="entry name" value="P-loop_NTPase"/>
</dbReference>
<organism evidence="10 11">
    <name type="scientific">Macleaya cordata</name>
    <name type="common">Five-seeded plume-poppy</name>
    <name type="synonym">Bocconia cordata</name>
    <dbReference type="NCBI Taxonomy" id="56857"/>
    <lineage>
        <taxon>Eukaryota</taxon>
        <taxon>Viridiplantae</taxon>
        <taxon>Streptophyta</taxon>
        <taxon>Embryophyta</taxon>
        <taxon>Tracheophyta</taxon>
        <taxon>Spermatophyta</taxon>
        <taxon>Magnoliopsida</taxon>
        <taxon>Ranunculales</taxon>
        <taxon>Papaveraceae</taxon>
        <taxon>Papaveroideae</taxon>
        <taxon>Macleaya</taxon>
    </lineage>
</organism>
<dbReference type="Gene3D" id="3.40.50.300">
    <property type="entry name" value="P-loop containing nucleotide triphosphate hydrolases"/>
    <property type="match status" value="1"/>
</dbReference>
<keyword evidence="3 7" id="KW-0547">Nucleotide-binding</keyword>
<feature type="compositionally biased region" description="Basic and acidic residues" evidence="8">
    <location>
        <begin position="319"/>
        <end position="341"/>
    </location>
</feature>
<keyword evidence="4 7" id="KW-0067">ATP-binding</keyword>
<comment type="cofactor">
    <cofactor evidence="1">
        <name>Mg(2+)</name>
        <dbReference type="ChEBI" id="CHEBI:18420"/>
    </cofactor>
</comment>
<name>A0A200QCA5_MACCD</name>
<dbReference type="SUPFAM" id="SSF52540">
    <property type="entry name" value="P-loop containing nucleoside triphosphate hydrolases"/>
    <property type="match status" value="1"/>
</dbReference>
<dbReference type="Proteomes" id="UP000195402">
    <property type="component" value="Unassembled WGS sequence"/>
</dbReference>
<comment type="catalytic activity">
    <reaction evidence="6">
        <text>ATP + H2O = ADP + phosphate + H(+)</text>
        <dbReference type="Rhea" id="RHEA:13065"/>
        <dbReference type="ChEBI" id="CHEBI:15377"/>
        <dbReference type="ChEBI" id="CHEBI:15378"/>
        <dbReference type="ChEBI" id="CHEBI:30616"/>
        <dbReference type="ChEBI" id="CHEBI:43474"/>
        <dbReference type="ChEBI" id="CHEBI:456216"/>
    </reaction>
</comment>
<feature type="region of interest" description="Disordered" evidence="8">
    <location>
        <begin position="477"/>
        <end position="540"/>
    </location>
</feature>
<evidence type="ECO:0000259" key="9">
    <source>
        <dbReference type="SMART" id="SM00382"/>
    </source>
</evidence>
<dbReference type="InterPro" id="IPR003960">
    <property type="entry name" value="ATPase_AAA_CS"/>
</dbReference>
<reference evidence="10 11" key="1">
    <citation type="journal article" date="2017" name="Mol. Plant">
        <title>The Genome of Medicinal Plant Macleaya cordata Provides New Insights into Benzylisoquinoline Alkaloids Metabolism.</title>
        <authorList>
            <person name="Liu X."/>
            <person name="Liu Y."/>
            <person name="Huang P."/>
            <person name="Ma Y."/>
            <person name="Qing Z."/>
            <person name="Tang Q."/>
            <person name="Cao H."/>
            <person name="Cheng P."/>
            <person name="Zheng Y."/>
            <person name="Yuan Z."/>
            <person name="Zhou Y."/>
            <person name="Liu J."/>
            <person name="Tang Z."/>
            <person name="Zhuo Y."/>
            <person name="Zhang Y."/>
            <person name="Yu L."/>
            <person name="Huang J."/>
            <person name="Yang P."/>
            <person name="Peng Q."/>
            <person name="Zhang J."/>
            <person name="Jiang W."/>
            <person name="Zhang Z."/>
            <person name="Lin K."/>
            <person name="Ro D.K."/>
            <person name="Chen X."/>
            <person name="Xiong X."/>
            <person name="Shang Y."/>
            <person name="Huang S."/>
            <person name="Zeng J."/>
        </authorList>
    </citation>
    <scope>NUCLEOTIDE SEQUENCE [LARGE SCALE GENOMIC DNA]</scope>
    <source>
        <strain evidence="11">cv. BLH2017</strain>
        <tissue evidence="10">Root</tissue>
    </source>
</reference>
<evidence type="ECO:0000256" key="2">
    <source>
        <dbReference type="ARBA" id="ARBA00007448"/>
    </source>
</evidence>
<dbReference type="GO" id="GO:0016887">
    <property type="term" value="F:ATP hydrolysis activity"/>
    <property type="evidence" value="ECO:0007669"/>
    <property type="project" value="InterPro"/>
</dbReference>
<sequence>MKMLRMADIWTEVGSSIASIMFLYTMFQRYFPHRLRVYITKYVNRILGYTDPYMEISIYEFTENLNQRNGAYTAIQTYLSSKSSKNAKRLKAQIGINNKKLVLSMEDNEVMTDEFQGAKLRWYISRTPRQTQSSSSYRAASDESRYLTLKFHQRYRDIVTGLYLNHVLEKGKAKLMRNRQRKLYTNNSRDDFWCKRALWSHVAFDHPATFDNLAMDPMKKKEIIDDLITFSKARDYYARVGKAWKRGYLLYGPPGTGKSTMIAAMANFLSYDVYDLELTAVRSNGELQKLLLETTNKSIIVIEDMDCSLSLTGRRKNKKDKEEDTEEKDKEEDQTRVEENRSSYDSKVTLSGLLNFIDGLWSSCRGERLIVFTTNYIEKLDPALIRRGRMDKHIELSYCDFEGFKILAKNYLNLDSHHLFENIRPLINETQMTPADVAENLMPKTINEDDSDICLKNLIQALEKRKEDTRLKNEERAKVNKLSSKDGEAIEGDSLTKDGEANEGDSLTKDGVANEGDSSTKGETNQEDESTGSNDKDTRN</sequence>
<feature type="compositionally biased region" description="Basic and acidic residues" evidence="8">
    <location>
        <begin position="477"/>
        <end position="500"/>
    </location>
</feature>
<evidence type="ECO:0000256" key="1">
    <source>
        <dbReference type="ARBA" id="ARBA00001946"/>
    </source>
</evidence>
<dbReference type="Pfam" id="PF14363">
    <property type="entry name" value="AAA_assoc"/>
    <property type="match status" value="1"/>
</dbReference>
<evidence type="ECO:0000256" key="3">
    <source>
        <dbReference type="ARBA" id="ARBA00022741"/>
    </source>
</evidence>
<dbReference type="AlphaFoldDB" id="A0A200QCA5"/>
<comment type="caution">
    <text evidence="10">The sequence shown here is derived from an EMBL/GenBank/DDBJ whole genome shotgun (WGS) entry which is preliminary data.</text>
</comment>
<accession>A0A200QCA5</accession>
<dbReference type="Gene3D" id="6.10.280.40">
    <property type="match status" value="1"/>
</dbReference>
<comment type="similarity">
    <text evidence="2">Belongs to the AAA ATPase family. BCS1 subfamily.</text>
</comment>
<dbReference type="InterPro" id="IPR025753">
    <property type="entry name" value="AAA_N_dom"/>
</dbReference>
<evidence type="ECO:0000313" key="10">
    <source>
        <dbReference type="EMBL" id="OVA08017.1"/>
    </source>
</evidence>